<dbReference type="InterPro" id="IPR017452">
    <property type="entry name" value="GPCR_Rhodpsn_7TM"/>
</dbReference>
<keyword evidence="5 8" id="KW-0472">Membrane</keyword>
<dbReference type="Gene3D" id="1.20.1070.10">
    <property type="entry name" value="Rhodopsin 7-helix transmembrane proteins"/>
    <property type="match status" value="1"/>
</dbReference>
<dbReference type="InterPro" id="IPR000276">
    <property type="entry name" value="GPCR_Rhodpsn"/>
</dbReference>
<evidence type="ECO:0000256" key="5">
    <source>
        <dbReference type="ARBA" id="ARBA00023136"/>
    </source>
</evidence>
<dbReference type="InterPro" id="IPR019430">
    <property type="entry name" value="7TM_GPCR_serpentine_rcpt_Srx"/>
</dbReference>
<feature type="transmembrane region" description="Helical" evidence="8">
    <location>
        <begin position="416"/>
        <end position="436"/>
    </location>
</feature>
<feature type="transmembrane region" description="Helical" evidence="8">
    <location>
        <begin position="130"/>
        <end position="150"/>
    </location>
</feature>
<proteinExistence type="predicted"/>
<evidence type="ECO:0000259" key="9">
    <source>
        <dbReference type="PROSITE" id="PS50262"/>
    </source>
</evidence>
<dbReference type="PANTHER" id="PTHR24243:SF233">
    <property type="entry name" value="THYROTROPIN-RELEASING HORMONE RECEPTOR"/>
    <property type="match status" value="1"/>
</dbReference>
<comment type="subcellular location">
    <subcellularLocation>
        <location evidence="1">Membrane</location>
        <topology evidence="1">Multi-pass membrane protein</topology>
    </subcellularLocation>
</comment>
<feature type="domain" description="G-protein coupled receptors family 1 profile" evidence="9">
    <location>
        <begin position="53"/>
        <end position="423"/>
    </location>
</feature>
<keyword evidence="11" id="KW-1185">Reference proteome</keyword>
<gene>
    <name evidence="10" type="ORF">BpHYR1_017925</name>
</gene>
<keyword evidence="3 8" id="KW-1133">Transmembrane helix</keyword>
<dbReference type="GO" id="GO:0004930">
    <property type="term" value="F:G protein-coupled receptor activity"/>
    <property type="evidence" value="ECO:0007669"/>
    <property type="project" value="UniProtKB-KW"/>
</dbReference>
<protein>
    <submittedName>
        <fullName evidence="10">Lysophosphatidic acid receptor 4-like</fullName>
    </submittedName>
</protein>
<dbReference type="SUPFAM" id="SSF81321">
    <property type="entry name" value="Family A G protein-coupled receptor-like"/>
    <property type="match status" value="1"/>
</dbReference>
<evidence type="ECO:0000256" key="3">
    <source>
        <dbReference type="ARBA" id="ARBA00022989"/>
    </source>
</evidence>
<feature type="transmembrane region" description="Helical" evidence="8">
    <location>
        <begin position="41"/>
        <end position="62"/>
    </location>
</feature>
<feature type="transmembrane region" description="Helical" evidence="8">
    <location>
        <begin position="74"/>
        <end position="92"/>
    </location>
</feature>
<keyword evidence="6 10" id="KW-0675">Receptor</keyword>
<reference evidence="10 11" key="1">
    <citation type="journal article" date="2018" name="Sci. Rep.">
        <title>Genomic signatures of local adaptation to the degree of environmental predictability in rotifers.</title>
        <authorList>
            <person name="Franch-Gras L."/>
            <person name="Hahn C."/>
            <person name="Garcia-Roger E.M."/>
            <person name="Carmona M.J."/>
            <person name="Serra M."/>
            <person name="Gomez A."/>
        </authorList>
    </citation>
    <scope>NUCLEOTIDE SEQUENCE [LARGE SCALE GENOMIC DNA]</scope>
    <source>
        <strain evidence="10">HYR1</strain>
    </source>
</reference>
<dbReference type="OrthoDB" id="10011262at2759"/>
<dbReference type="AlphaFoldDB" id="A0A3M7SX41"/>
<keyword evidence="4" id="KW-0297">G-protein coupled receptor</keyword>
<evidence type="ECO:0000256" key="8">
    <source>
        <dbReference type="SAM" id="Phobius"/>
    </source>
</evidence>
<evidence type="ECO:0000313" key="11">
    <source>
        <dbReference type="Proteomes" id="UP000276133"/>
    </source>
</evidence>
<keyword evidence="7" id="KW-0807">Transducer</keyword>
<evidence type="ECO:0000256" key="7">
    <source>
        <dbReference type="ARBA" id="ARBA00023224"/>
    </source>
</evidence>
<keyword evidence="2 8" id="KW-0812">Transmembrane</keyword>
<dbReference type="PROSITE" id="PS00237">
    <property type="entry name" value="G_PROTEIN_RECEP_F1_1"/>
    <property type="match status" value="1"/>
</dbReference>
<accession>A0A3M7SX41</accession>
<dbReference type="EMBL" id="REGN01000654">
    <property type="protein sequence ID" value="RNA40316.1"/>
    <property type="molecule type" value="Genomic_DNA"/>
</dbReference>
<evidence type="ECO:0000256" key="2">
    <source>
        <dbReference type="ARBA" id="ARBA00022692"/>
    </source>
</evidence>
<dbReference type="PANTHER" id="PTHR24243">
    <property type="entry name" value="G-PROTEIN COUPLED RECEPTOR"/>
    <property type="match status" value="1"/>
</dbReference>
<dbReference type="Pfam" id="PF10328">
    <property type="entry name" value="7TM_GPCR_Srx"/>
    <property type="match status" value="1"/>
</dbReference>
<dbReference type="PROSITE" id="PS50262">
    <property type="entry name" value="G_PROTEIN_RECEP_F1_2"/>
    <property type="match status" value="1"/>
</dbReference>
<evidence type="ECO:0000256" key="1">
    <source>
        <dbReference type="ARBA" id="ARBA00004141"/>
    </source>
</evidence>
<evidence type="ECO:0000256" key="4">
    <source>
        <dbReference type="ARBA" id="ARBA00023040"/>
    </source>
</evidence>
<evidence type="ECO:0000313" key="10">
    <source>
        <dbReference type="EMBL" id="RNA40316.1"/>
    </source>
</evidence>
<feature type="transmembrane region" description="Helical" evidence="8">
    <location>
        <begin position="216"/>
        <end position="233"/>
    </location>
</feature>
<evidence type="ECO:0000256" key="6">
    <source>
        <dbReference type="ARBA" id="ARBA00023170"/>
    </source>
</evidence>
<feature type="transmembrane region" description="Helical" evidence="8">
    <location>
        <begin position="162"/>
        <end position="180"/>
    </location>
</feature>
<feature type="transmembrane region" description="Helical" evidence="8">
    <location>
        <begin position="336"/>
        <end position="360"/>
    </location>
</feature>
<dbReference type="GO" id="GO:0005886">
    <property type="term" value="C:plasma membrane"/>
    <property type="evidence" value="ECO:0007669"/>
    <property type="project" value="TreeGrafter"/>
</dbReference>
<name>A0A3M7SX41_BRAPC</name>
<sequence>MLFLNPTLRLNSSDNPFKNWSNSNFEETCNRGYWSWWTTKIGALAIGSIGILTNLICFHLLASLNSLKRSSYIFYFKFLCITDSICLLVEFIKSLNDLLIYINLNHMYEPNYFSCKLLESVKASFHLTSAWLICAFSIERCVAVNCPLLIRHIFSVSRTKSICFFILIFSLIFQSLRLFIVKAKCFNTKNKEINKCIYAFKCISYENENSDLLIKFHFYIHQLIFLVLLPSIIRRQMLRSGKFYEFKINRSSMSSNRLSHSSSFRHELGVKKLKASENNILCLANDDEFISISTTYDEYSHQSASLCSSRSFTTLAKIKGSQQYKKVVKKKREIKLALLMLFSISFLVLVIPEALLKIYLFHYFDISELINNFMEFRFGQFIPKKDMILDLFCQNYRSIRLNILFDFLYILKLMNYSANFLVYLTLTTYSKTVLFIKKFNI</sequence>
<comment type="caution">
    <text evidence="10">The sequence shown here is derived from an EMBL/GenBank/DDBJ whole genome shotgun (WGS) entry which is preliminary data.</text>
</comment>
<organism evidence="10 11">
    <name type="scientific">Brachionus plicatilis</name>
    <name type="common">Marine rotifer</name>
    <name type="synonym">Brachionus muelleri</name>
    <dbReference type="NCBI Taxonomy" id="10195"/>
    <lineage>
        <taxon>Eukaryota</taxon>
        <taxon>Metazoa</taxon>
        <taxon>Spiralia</taxon>
        <taxon>Gnathifera</taxon>
        <taxon>Rotifera</taxon>
        <taxon>Eurotatoria</taxon>
        <taxon>Monogononta</taxon>
        <taxon>Pseudotrocha</taxon>
        <taxon>Ploima</taxon>
        <taxon>Brachionidae</taxon>
        <taxon>Brachionus</taxon>
    </lineage>
</organism>
<dbReference type="Proteomes" id="UP000276133">
    <property type="component" value="Unassembled WGS sequence"/>
</dbReference>